<evidence type="ECO:0000313" key="1">
    <source>
        <dbReference type="EMBL" id="KAH6937369.1"/>
    </source>
</evidence>
<comment type="caution">
    <text evidence="1">The sequence shown here is derived from an EMBL/GenBank/DDBJ whole genome shotgun (WGS) entry which is preliminary data.</text>
</comment>
<accession>A0ACB7SUC7</accession>
<proteinExistence type="predicted"/>
<evidence type="ECO:0000313" key="2">
    <source>
        <dbReference type="Proteomes" id="UP000821845"/>
    </source>
</evidence>
<organism evidence="1 2">
    <name type="scientific">Hyalomma asiaticum</name>
    <name type="common">Tick</name>
    <dbReference type="NCBI Taxonomy" id="266040"/>
    <lineage>
        <taxon>Eukaryota</taxon>
        <taxon>Metazoa</taxon>
        <taxon>Ecdysozoa</taxon>
        <taxon>Arthropoda</taxon>
        <taxon>Chelicerata</taxon>
        <taxon>Arachnida</taxon>
        <taxon>Acari</taxon>
        <taxon>Parasitiformes</taxon>
        <taxon>Ixodida</taxon>
        <taxon>Ixodoidea</taxon>
        <taxon>Ixodidae</taxon>
        <taxon>Hyalomminae</taxon>
        <taxon>Hyalomma</taxon>
    </lineage>
</organism>
<gene>
    <name evidence="1" type="ORF">HPB50_027265</name>
</gene>
<keyword evidence="2" id="KW-1185">Reference proteome</keyword>
<reference evidence="1" key="1">
    <citation type="submission" date="2020-05" db="EMBL/GenBank/DDBJ databases">
        <title>Large-scale comparative analyses of tick genomes elucidate their genetic diversity and vector capacities.</title>
        <authorList>
            <person name="Jia N."/>
            <person name="Wang J."/>
            <person name="Shi W."/>
            <person name="Du L."/>
            <person name="Sun Y."/>
            <person name="Zhan W."/>
            <person name="Jiang J."/>
            <person name="Wang Q."/>
            <person name="Zhang B."/>
            <person name="Ji P."/>
            <person name="Sakyi L.B."/>
            <person name="Cui X."/>
            <person name="Yuan T."/>
            <person name="Jiang B."/>
            <person name="Yang W."/>
            <person name="Lam T.T.-Y."/>
            <person name="Chang Q."/>
            <person name="Ding S."/>
            <person name="Wang X."/>
            <person name="Zhu J."/>
            <person name="Ruan X."/>
            <person name="Zhao L."/>
            <person name="Wei J."/>
            <person name="Que T."/>
            <person name="Du C."/>
            <person name="Cheng J."/>
            <person name="Dai P."/>
            <person name="Han X."/>
            <person name="Huang E."/>
            <person name="Gao Y."/>
            <person name="Liu J."/>
            <person name="Shao H."/>
            <person name="Ye R."/>
            <person name="Li L."/>
            <person name="Wei W."/>
            <person name="Wang X."/>
            <person name="Wang C."/>
            <person name="Yang T."/>
            <person name="Huo Q."/>
            <person name="Li W."/>
            <person name="Guo W."/>
            <person name="Chen H."/>
            <person name="Zhou L."/>
            <person name="Ni X."/>
            <person name="Tian J."/>
            <person name="Zhou Y."/>
            <person name="Sheng Y."/>
            <person name="Liu T."/>
            <person name="Pan Y."/>
            <person name="Xia L."/>
            <person name="Li J."/>
            <person name="Zhao F."/>
            <person name="Cao W."/>
        </authorList>
    </citation>
    <scope>NUCLEOTIDE SEQUENCE</scope>
    <source>
        <strain evidence="1">Hyas-2018</strain>
    </source>
</reference>
<sequence>MKLLQEQAGHTCETSFAGVGPTVQFMDTMYRWFVLMDASNCTRHIHQKNAECKQSESAGDERLISLVTSFLDYLADLKSHCLAKNFLTKETYEGLVIPTRSNVDVQVKEGDRNPCYLCMGVCFLLVVLLVVLAAVIVHCVRPNAPMCKAALELTACDSETEQFFFYHDPDRHVCLVRWQLDPGCLGGKNRFASANECRDRCVRNSSVQGTGRNLPAECVEPVKSAPCKDEEFKKRDHPYFFEDGKCSAQSGSKCLYGPNRFASDQECREVCLDAGEPACRLPRLQGACRMSEKRFIYYYDSSKKACFTWRTACLAGPNRHQSLAGCTETCSQNVFKRLMRG</sequence>
<dbReference type="Proteomes" id="UP000821845">
    <property type="component" value="Chromosome 3"/>
</dbReference>
<protein>
    <submittedName>
        <fullName evidence="1">Uncharacterized protein</fullName>
    </submittedName>
</protein>
<dbReference type="EMBL" id="CM023483">
    <property type="protein sequence ID" value="KAH6937369.1"/>
    <property type="molecule type" value="Genomic_DNA"/>
</dbReference>
<name>A0ACB7SUC7_HYAAI</name>